<evidence type="ECO:0000313" key="7">
    <source>
        <dbReference type="EMBL" id="MFC5993444.1"/>
    </source>
</evidence>
<evidence type="ECO:0000256" key="1">
    <source>
        <dbReference type="ARBA" id="ARBA00004431"/>
    </source>
</evidence>
<dbReference type="Gene3D" id="2.30.31.20">
    <property type="entry name" value="Sporulation-specific cell division protein SsgB"/>
    <property type="match status" value="1"/>
</dbReference>
<reference evidence="8" key="1">
    <citation type="journal article" date="2019" name="Int. J. Syst. Evol. Microbiol.">
        <title>The Global Catalogue of Microorganisms (GCM) 10K type strain sequencing project: providing services to taxonomists for standard genome sequencing and annotation.</title>
        <authorList>
            <consortium name="The Broad Institute Genomics Platform"/>
            <consortium name="The Broad Institute Genome Sequencing Center for Infectious Disease"/>
            <person name="Wu L."/>
            <person name="Ma J."/>
        </authorList>
    </citation>
    <scope>NUCLEOTIDE SEQUENCE [LARGE SCALE GENOMIC DNA]</scope>
    <source>
        <strain evidence="8">CCM 8391</strain>
    </source>
</reference>
<dbReference type="RefSeq" id="WP_379583010.1">
    <property type="nucleotide sequence ID" value="NZ_JBHSQW010000009.1"/>
</dbReference>
<sequence length="139" mass="15361">MAMPGESIEQDMFSVLHGEAVPVVTRWSYAASDPFAISFAVQTRNDRWTQWLVARDLVVAAFDGPVGEGDVRMSPQTVDGYDVVELEIRAPGGRAVFEVDRDLLRNFIDASIDLVALGDEFLLMGLDKEIAKITRSCPE</sequence>
<keyword evidence="8" id="KW-1185">Reference proteome</keyword>
<evidence type="ECO:0000256" key="6">
    <source>
        <dbReference type="ARBA" id="ARBA00023306"/>
    </source>
</evidence>
<comment type="subcellular location">
    <subcellularLocation>
        <location evidence="1">Cell septum</location>
    </subcellularLocation>
</comment>
<evidence type="ECO:0000256" key="5">
    <source>
        <dbReference type="ARBA" id="ARBA00023210"/>
    </source>
</evidence>
<keyword evidence="4" id="KW-0749">Sporulation</keyword>
<keyword evidence="3" id="KW-0132">Cell division</keyword>
<dbReference type="Pfam" id="PF04686">
    <property type="entry name" value="SsgA"/>
    <property type="match status" value="1"/>
</dbReference>
<dbReference type="EMBL" id="JBHSQW010000009">
    <property type="protein sequence ID" value="MFC5993444.1"/>
    <property type="molecule type" value="Genomic_DNA"/>
</dbReference>
<evidence type="ECO:0000256" key="2">
    <source>
        <dbReference type="ARBA" id="ARBA00009323"/>
    </source>
</evidence>
<gene>
    <name evidence="7" type="ORF">ACFQE5_04345</name>
</gene>
<protein>
    <submittedName>
        <fullName evidence="7">SsgA family sporulation/cell division regulator</fullName>
    </submittedName>
</protein>
<evidence type="ECO:0000256" key="4">
    <source>
        <dbReference type="ARBA" id="ARBA00022969"/>
    </source>
</evidence>
<evidence type="ECO:0000313" key="8">
    <source>
        <dbReference type="Proteomes" id="UP001596302"/>
    </source>
</evidence>
<evidence type="ECO:0000256" key="3">
    <source>
        <dbReference type="ARBA" id="ARBA00022618"/>
    </source>
</evidence>
<accession>A0ABW1IZ05</accession>
<dbReference type="Proteomes" id="UP001596302">
    <property type="component" value="Unassembled WGS sequence"/>
</dbReference>
<proteinExistence type="inferred from homology"/>
<dbReference type="InterPro" id="IPR006776">
    <property type="entry name" value="SsgB"/>
</dbReference>
<name>A0ABW1IZ05_9PSEU</name>
<comment type="caution">
    <text evidence="7">The sequence shown here is derived from an EMBL/GenBank/DDBJ whole genome shotgun (WGS) entry which is preliminary data.</text>
</comment>
<keyword evidence="5" id="KW-0717">Septation</keyword>
<organism evidence="7 8">
    <name type="scientific">Pseudonocardia hispaniensis</name>
    <dbReference type="NCBI Taxonomy" id="904933"/>
    <lineage>
        <taxon>Bacteria</taxon>
        <taxon>Bacillati</taxon>
        <taxon>Actinomycetota</taxon>
        <taxon>Actinomycetes</taxon>
        <taxon>Pseudonocardiales</taxon>
        <taxon>Pseudonocardiaceae</taxon>
        <taxon>Pseudonocardia</taxon>
    </lineage>
</organism>
<keyword evidence="6" id="KW-0131">Cell cycle</keyword>
<dbReference type="InterPro" id="IPR038658">
    <property type="entry name" value="SsgB_sf"/>
</dbReference>
<comment type="similarity">
    <text evidence="2">Belongs to the SsgA family.</text>
</comment>